<feature type="transmembrane region" description="Helical" evidence="2">
    <location>
        <begin position="12"/>
        <end position="31"/>
    </location>
</feature>
<protein>
    <submittedName>
        <fullName evidence="3">Uncharacterized protein</fullName>
    </submittedName>
</protein>
<evidence type="ECO:0000256" key="2">
    <source>
        <dbReference type="SAM" id="Phobius"/>
    </source>
</evidence>
<reference evidence="3" key="1">
    <citation type="submission" date="2018-10" db="EMBL/GenBank/DDBJ databases">
        <title>Hidden diversity of soil giant viruses.</title>
        <authorList>
            <person name="Schulz F."/>
            <person name="Alteio L."/>
            <person name="Goudeau D."/>
            <person name="Ryan E.M."/>
            <person name="Malmstrom R.R."/>
            <person name="Blanchard J."/>
            <person name="Woyke T."/>
        </authorList>
    </citation>
    <scope>NUCLEOTIDE SEQUENCE</scope>
    <source>
        <strain evidence="3">HYV1</strain>
    </source>
</reference>
<keyword evidence="2" id="KW-0472">Membrane</keyword>
<keyword evidence="2" id="KW-0812">Transmembrane</keyword>
<keyword evidence="2" id="KW-1133">Transmembrane helix</keyword>
<gene>
    <name evidence="3" type="ORF">Hyperionvirus16_2</name>
</gene>
<dbReference type="EMBL" id="MK072398">
    <property type="protein sequence ID" value="AYV84027.1"/>
    <property type="molecule type" value="Genomic_DNA"/>
</dbReference>
<feature type="coiled-coil region" evidence="1">
    <location>
        <begin position="35"/>
        <end position="62"/>
    </location>
</feature>
<sequence>MSVFDTRDLSDGFIARGIGIALIVIGGAFIASTSKKGKQLRLKLMKQEIKSWQAQADSLEEELKG</sequence>
<accession>A0A3G5A9T4</accession>
<organism evidence="3">
    <name type="scientific">Hyperionvirus sp</name>
    <dbReference type="NCBI Taxonomy" id="2487770"/>
    <lineage>
        <taxon>Viruses</taxon>
        <taxon>Varidnaviria</taxon>
        <taxon>Bamfordvirae</taxon>
        <taxon>Nucleocytoviricota</taxon>
        <taxon>Megaviricetes</taxon>
        <taxon>Imitervirales</taxon>
        <taxon>Mimiviridae</taxon>
        <taxon>Klosneuvirinae</taxon>
    </lineage>
</organism>
<proteinExistence type="predicted"/>
<evidence type="ECO:0000256" key="1">
    <source>
        <dbReference type="SAM" id="Coils"/>
    </source>
</evidence>
<keyword evidence="1" id="KW-0175">Coiled coil</keyword>
<name>A0A3G5A9T4_9VIRU</name>
<evidence type="ECO:0000313" key="3">
    <source>
        <dbReference type="EMBL" id="AYV84027.1"/>
    </source>
</evidence>